<dbReference type="EMBL" id="JAAVJL010000001">
    <property type="protein sequence ID" value="NMF57570.1"/>
    <property type="molecule type" value="Genomic_DNA"/>
</dbReference>
<protein>
    <submittedName>
        <fullName evidence="4">Iron uptake porin</fullName>
    </submittedName>
</protein>
<dbReference type="InterPro" id="IPR047684">
    <property type="entry name" value="Por_som-like"/>
</dbReference>
<dbReference type="PANTHER" id="PTHR43308:SF1">
    <property type="entry name" value="OUTER MEMBRANE PROTEIN ALPHA"/>
    <property type="match status" value="1"/>
</dbReference>
<evidence type="ECO:0000313" key="5">
    <source>
        <dbReference type="Proteomes" id="UP000738376"/>
    </source>
</evidence>
<dbReference type="InterPro" id="IPR038673">
    <property type="entry name" value="OprB_sf"/>
</dbReference>
<dbReference type="PANTHER" id="PTHR43308">
    <property type="entry name" value="OUTER MEMBRANE PROTEIN ALPHA-RELATED"/>
    <property type="match status" value="1"/>
</dbReference>
<keyword evidence="5" id="KW-1185">Reference proteome</keyword>
<evidence type="ECO:0000259" key="3">
    <source>
        <dbReference type="PROSITE" id="PS51272"/>
    </source>
</evidence>
<keyword evidence="2" id="KW-0732">Signal</keyword>
<name>A0ABX1LR63_9CYAN</name>
<gene>
    <name evidence="4" type="ORF">HC246_05940</name>
</gene>
<dbReference type="Pfam" id="PF00395">
    <property type="entry name" value="SLH"/>
    <property type="match status" value="1"/>
</dbReference>
<evidence type="ECO:0000256" key="1">
    <source>
        <dbReference type="ARBA" id="ARBA00008769"/>
    </source>
</evidence>
<comment type="caution">
    <text evidence="4">The sequence shown here is derived from an EMBL/GenBank/DDBJ whole genome shotgun (WGS) entry which is preliminary data.</text>
</comment>
<dbReference type="InterPro" id="IPR001119">
    <property type="entry name" value="SLH_dom"/>
</dbReference>
<accession>A0ABX1LR63</accession>
<sequence>MKKISNLSVLLGLSVLAAATGVSAENQSQAKVQSKASSTPVLQASLPTTEVKVNESETIRAINTELNRPKQEVAQNVTSVSQLSDVKPTDWAFTALQSLVERYGCIAGYPDRTFRGKQATSRYEFAAGLNACLDKINEIISAGLADKVSKEDLATLQKLQEEFAAELATLRGRVDALDAKVTKLEAQQFSTTTKLSGLAFFNVTGATGNNAVLNPAGAPQATPNITMSGLVWLTLNTSFTGKDSLVTQLAAGNGNSPFNNYTAGSLFNTTGVPFTDQQAGSGANLFVLRELSYTFPVFEKASLVVGPRVNFYKYFDNIRFIYPWNTSFNSINSTLLTNAKRGAGAVFLTPLGNQFDFKIGYLAESNEFGTNGSASNPNQGLFGGNNALTAELGFKPSDAFKFRLLYSRTNLAANAGVVGGAGFTPSLPGTVINANNGQSDVFVANFDWLVSKGFGLFGRYGYGTTNVNLTAGGSTNVVMQTFQVGAAFPDLFKEGAQALISFGMPFNFTSGKGSLATGAGDGGTQYDLELSYVYPISKNISLVPSFYTIFSPNNFNSNPTVFVGNLQAVFSF</sequence>
<dbReference type="RefSeq" id="WP_169362581.1">
    <property type="nucleotide sequence ID" value="NZ_JAAVJL010000001.1"/>
</dbReference>
<organism evidence="4 5">
    <name type="scientific">Pseudanabaena yagii GIHE-NHR1</name>
    <dbReference type="NCBI Taxonomy" id="2722753"/>
    <lineage>
        <taxon>Bacteria</taxon>
        <taxon>Bacillati</taxon>
        <taxon>Cyanobacteriota</taxon>
        <taxon>Cyanophyceae</taxon>
        <taxon>Pseudanabaenales</taxon>
        <taxon>Pseudanabaenaceae</taxon>
        <taxon>Pseudanabaena</taxon>
        <taxon>Pseudanabaena yagii</taxon>
    </lineage>
</organism>
<proteinExistence type="inferred from homology"/>
<dbReference type="NCBIfam" id="NF033921">
    <property type="entry name" value="por_somb"/>
    <property type="match status" value="1"/>
</dbReference>
<dbReference type="Proteomes" id="UP000738376">
    <property type="component" value="Unassembled WGS sequence"/>
</dbReference>
<comment type="similarity">
    <text evidence="1 2">Belongs to the OprB family.</text>
</comment>
<dbReference type="Pfam" id="PF04966">
    <property type="entry name" value="OprB"/>
    <property type="match status" value="1"/>
</dbReference>
<dbReference type="InterPro" id="IPR051465">
    <property type="entry name" value="Cell_Envelope_Struct_Comp"/>
</dbReference>
<reference evidence="4 5" key="1">
    <citation type="submission" date="2020-03" db="EMBL/GenBank/DDBJ databases">
        <title>Draft Genome Sequence of 2-Methylisoborneol Producing Pseudanabaena yagii Strain GIHE-NHR1 Isolated from North Han River in South Korea.</title>
        <authorList>
            <person name="Jeong J."/>
        </authorList>
    </citation>
    <scope>NUCLEOTIDE SEQUENCE [LARGE SCALE GENOMIC DNA]</scope>
    <source>
        <strain evidence="4 5">GIHE-NHR1</strain>
    </source>
</reference>
<feature type="domain" description="SLH" evidence="3">
    <location>
        <begin position="79"/>
        <end position="143"/>
    </location>
</feature>
<evidence type="ECO:0000256" key="2">
    <source>
        <dbReference type="RuleBase" id="RU363072"/>
    </source>
</evidence>
<feature type="chain" id="PRO_5044979697" evidence="2">
    <location>
        <begin position="25"/>
        <end position="572"/>
    </location>
</feature>
<dbReference type="PROSITE" id="PS51272">
    <property type="entry name" value="SLH"/>
    <property type="match status" value="1"/>
</dbReference>
<feature type="signal peptide" evidence="2">
    <location>
        <begin position="1"/>
        <end position="24"/>
    </location>
</feature>
<evidence type="ECO:0000313" key="4">
    <source>
        <dbReference type="EMBL" id="NMF57570.1"/>
    </source>
</evidence>
<dbReference type="InterPro" id="IPR007049">
    <property type="entry name" value="Carb-sel_porin_OprB"/>
</dbReference>
<dbReference type="Gene3D" id="2.40.160.180">
    <property type="entry name" value="Carbohydrate-selective porin OprB"/>
    <property type="match status" value="1"/>
</dbReference>